<keyword evidence="3" id="KW-1185">Reference proteome</keyword>
<dbReference type="Proteomes" id="UP000289340">
    <property type="component" value="Chromosome 14"/>
</dbReference>
<evidence type="ECO:0000256" key="1">
    <source>
        <dbReference type="SAM" id="MobiDB-lite"/>
    </source>
</evidence>
<name>A0A445H7V2_GLYSO</name>
<reference evidence="2 3" key="1">
    <citation type="submission" date="2018-09" db="EMBL/GenBank/DDBJ databases">
        <title>A high-quality reference genome of wild soybean provides a powerful tool to mine soybean genomes.</title>
        <authorList>
            <person name="Xie M."/>
            <person name="Chung C.Y.L."/>
            <person name="Li M.-W."/>
            <person name="Wong F.-L."/>
            <person name="Chan T.-F."/>
            <person name="Lam H.-M."/>
        </authorList>
    </citation>
    <scope>NUCLEOTIDE SEQUENCE [LARGE SCALE GENOMIC DNA]</scope>
    <source>
        <strain evidence="3">cv. W05</strain>
        <tissue evidence="2">Hypocotyl of etiolated seedlings</tissue>
    </source>
</reference>
<evidence type="ECO:0000313" key="3">
    <source>
        <dbReference type="Proteomes" id="UP000289340"/>
    </source>
</evidence>
<feature type="region of interest" description="Disordered" evidence="1">
    <location>
        <begin position="51"/>
        <end position="70"/>
    </location>
</feature>
<organism evidence="2 3">
    <name type="scientific">Glycine soja</name>
    <name type="common">Wild soybean</name>
    <dbReference type="NCBI Taxonomy" id="3848"/>
    <lineage>
        <taxon>Eukaryota</taxon>
        <taxon>Viridiplantae</taxon>
        <taxon>Streptophyta</taxon>
        <taxon>Embryophyta</taxon>
        <taxon>Tracheophyta</taxon>
        <taxon>Spermatophyta</taxon>
        <taxon>Magnoliopsida</taxon>
        <taxon>eudicotyledons</taxon>
        <taxon>Gunneridae</taxon>
        <taxon>Pentapetalae</taxon>
        <taxon>rosids</taxon>
        <taxon>fabids</taxon>
        <taxon>Fabales</taxon>
        <taxon>Fabaceae</taxon>
        <taxon>Papilionoideae</taxon>
        <taxon>50 kb inversion clade</taxon>
        <taxon>NPAAA clade</taxon>
        <taxon>indigoferoid/millettioid clade</taxon>
        <taxon>Phaseoleae</taxon>
        <taxon>Glycine</taxon>
        <taxon>Glycine subgen. Soja</taxon>
    </lineage>
</organism>
<dbReference type="EMBL" id="QZWG01000014">
    <property type="protein sequence ID" value="RZB69666.1"/>
    <property type="molecule type" value="Genomic_DNA"/>
</dbReference>
<proteinExistence type="predicted"/>
<evidence type="ECO:0000313" key="2">
    <source>
        <dbReference type="EMBL" id="RZB69666.1"/>
    </source>
</evidence>
<comment type="caution">
    <text evidence="2">The sequence shown here is derived from an EMBL/GenBank/DDBJ whole genome shotgun (WGS) entry which is preliminary data.</text>
</comment>
<accession>A0A445H7V2</accession>
<gene>
    <name evidence="2" type="ORF">D0Y65_039140</name>
</gene>
<dbReference type="AlphaFoldDB" id="A0A445H7V2"/>
<protein>
    <submittedName>
        <fullName evidence="2">Uncharacterized protein</fullName>
    </submittedName>
</protein>
<sequence length="115" mass="12700">MRERIPCARHTVAPPYTTDGLTAGFFDTVVSRVAGNGFWFEGLTVVSGGVERERKNAPSPPGAFSGGGTRLNAATKVSHANVDTPSLVLIWRWRNLKMMTLVQRKFDNGRVVKRR</sequence>